<protein>
    <submittedName>
        <fullName evidence="1">Uncharacterized protein</fullName>
    </submittedName>
</protein>
<evidence type="ECO:0000313" key="4">
    <source>
        <dbReference type="EMBL" id="HAE7520131.1"/>
    </source>
</evidence>
<accession>A0A5Y2YCV2</accession>
<reference evidence="2" key="1">
    <citation type="journal article" date="2018" name="Genome Biol.">
        <title>SKESA: strategic k-mer extension for scrupulous assemblies.</title>
        <authorList>
            <person name="Souvorov A."/>
            <person name="Agarwala R."/>
            <person name="Lipman D.J."/>
        </authorList>
    </citation>
    <scope>NUCLEOTIDE SEQUENCE</scope>
    <source>
        <strain evidence="4">09-0793</strain>
        <strain evidence="3">12-2229</strain>
        <strain evidence="5">13-4047</strain>
        <strain evidence="2">13-7331</strain>
    </source>
</reference>
<dbReference type="EMBL" id="DAASXX010000065">
    <property type="protein sequence ID" value="HAE7520131.1"/>
    <property type="molecule type" value="Genomic_DNA"/>
</dbReference>
<organism evidence="1">
    <name type="scientific">Salmonella enterica subsp. enterica serovar Javiana</name>
    <dbReference type="NCBI Taxonomy" id="363569"/>
    <lineage>
        <taxon>Bacteria</taxon>
        <taxon>Pseudomonadati</taxon>
        <taxon>Pseudomonadota</taxon>
        <taxon>Gammaproteobacteria</taxon>
        <taxon>Enterobacterales</taxon>
        <taxon>Enterobacteriaceae</taxon>
        <taxon>Salmonella</taxon>
    </lineage>
</organism>
<dbReference type="EMBL" id="AAIOLQ010000005">
    <property type="protein sequence ID" value="ECG4536778.1"/>
    <property type="molecule type" value="Genomic_DNA"/>
</dbReference>
<evidence type="ECO:0000313" key="1">
    <source>
        <dbReference type="EMBL" id="ECG4536778.1"/>
    </source>
</evidence>
<reference evidence="2" key="2">
    <citation type="submission" date="2018-07" db="EMBL/GenBank/DDBJ databases">
        <authorList>
            <consortium name="NCBI Pathogen Detection Project"/>
        </authorList>
    </citation>
    <scope>NUCLEOTIDE SEQUENCE</scope>
    <source>
        <strain evidence="4">09-0793</strain>
        <strain evidence="3">12-2229</strain>
        <strain evidence="5">13-4047</strain>
        <strain evidence="2">13-7331</strain>
    </source>
</reference>
<gene>
    <name evidence="1" type="ORF">E0S65_08745</name>
    <name evidence="2" type="ORF">G0D41_06830</name>
    <name evidence="3" type="ORF">G4I76_003799</name>
    <name evidence="4" type="ORF">G4P10_004669</name>
    <name evidence="5" type="ORF">G4P47_003287</name>
</gene>
<dbReference type="AlphaFoldDB" id="A0A5Y2YCV2"/>
<reference evidence="1" key="3">
    <citation type="submission" date="2019-03" db="EMBL/GenBank/DDBJ databases">
        <authorList>
            <person name="Ashton P.M."/>
            <person name="Dallman T."/>
            <person name="Nair S."/>
            <person name="De Pinna E."/>
            <person name="Peters T."/>
            <person name="Grant K."/>
        </authorList>
    </citation>
    <scope>NUCLEOTIDE SEQUENCE [LARGE SCALE GENOMIC DNA]</scope>
    <source>
        <strain evidence="1">314986</strain>
    </source>
</reference>
<dbReference type="EMBL" id="DAASLT010000009">
    <property type="protein sequence ID" value="HAE6051967.1"/>
    <property type="molecule type" value="Genomic_DNA"/>
</dbReference>
<evidence type="ECO:0000313" key="3">
    <source>
        <dbReference type="EMBL" id="HAE6051967.1"/>
    </source>
</evidence>
<dbReference type="EMBL" id="DAASZT010000004">
    <property type="protein sequence ID" value="HAE7704296.1"/>
    <property type="molecule type" value="Genomic_DNA"/>
</dbReference>
<evidence type="ECO:0000313" key="2">
    <source>
        <dbReference type="EMBL" id="HAC6946895.1"/>
    </source>
</evidence>
<proteinExistence type="predicted"/>
<comment type="caution">
    <text evidence="1">The sequence shown here is derived from an EMBL/GenBank/DDBJ whole genome shotgun (WGS) entry which is preliminary data.</text>
</comment>
<dbReference type="EMBL" id="DAAMJS010000002">
    <property type="protein sequence ID" value="HAC6946895.1"/>
    <property type="molecule type" value="Genomic_DNA"/>
</dbReference>
<dbReference type="Proteomes" id="UP000839596">
    <property type="component" value="Unassembled WGS sequence"/>
</dbReference>
<sequence length="225" mass="25985">MQRRNRTVVIYSNNYMMCEALKHLCNTSENVKTYCICISDIQKLNAILFCSDVSCVVLDCKFREQAWFLYNLRLNYPTLPLIVMQEKFYFSDRVLATFLGFVCLREYDAALAASSYVSLVKINQHEAFSGYCLPGMMQRRTFEIFTASALRGLLNRLLNLRLAGLFSGRGSRMKIIEGLTQGLSAKDTGEYADVTYQVVYEHRQKIMKTLQIQNYTREFITSLTI</sequence>
<name>A0A5Y2YCV2_SALET</name>
<evidence type="ECO:0000313" key="5">
    <source>
        <dbReference type="EMBL" id="HAE7704296.1"/>
    </source>
</evidence>